<dbReference type="InterPro" id="IPR002737">
    <property type="entry name" value="MEMO1_fam"/>
</dbReference>
<protein>
    <submittedName>
        <fullName evidence="2">MEMO1 family protein</fullName>
    </submittedName>
</protein>
<organism evidence="2 3">
    <name type="scientific">Virgisporangium aliadipatigenens</name>
    <dbReference type="NCBI Taxonomy" id="741659"/>
    <lineage>
        <taxon>Bacteria</taxon>
        <taxon>Bacillati</taxon>
        <taxon>Actinomycetota</taxon>
        <taxon>Actinomycetes</taxon>
        <taxon>Micromonosporales</taxon>
        <taxon>Micromonosporaceae</taxon>
        <taxon>Virgisporangium</taxon>
    </lineage>
</organism>
<comment type="similarity">
    <text evidence="1">Belongs to the MEMO1 family.</text>
</comment>
<sequence>MFYPADPETLASTIDSYLAGVDVPEGDRLAAAYVVPHAGYRFSGRVAAHVYARLRKHAARIRRVVLLGPAHKVPLKGCAVPSAERWLTPLGEVDVDPVTRGLAHDGHARVDDAPHAPEHSLEVQVPFVQRALPGRAVVPVCVGVSTSDDVVVTIAALAGEPDTVVLCSTDLSHYLPDDQARRQDERTAGAIEALAADRIGVRDACGVFALRGTVAWAAHTGLRVTRLALATSADVPAGDPSRVVGYPAFSFHRT</sequence>
<evidence type="ECO:0000256" key="1">
    <source>
        <dbReference type="ARBA" id="ARBA00006315"/>
    </source>
</evidence>
<dbReference type="PANTHER" id="PTHR11060">
    <property type="entry name" value="PROTEIN MEMO1"/>
    <property type="match status" value="1"/>
</dbReference>
<gene>
    <name evidence="2" type="ORF">Val02_76310</name>
</gene>
<dbReference type="PANTHER" id="PTHR11060:SF0">
    <property type="entry name" value="PROTEIN MEMO1"/>
    <property type="match status" value="1"/>
</dbReference>
<dbReference type="Pfam" id="PF01875">
    <property type="entry name" value="Memo"/>
    <property type="match status" value="1"/>
</dbReference>
<proteinExistence type="inferred from homology"/>
<accession>A0A8J3YVR5</accession>
<evidence type="ECO:0000313" key="2">
    <source>
        <dbReference type="EMBL" id="GIJ50745.1"/>
    </source>
</evidence>
<dbReference type="NCBIfam" id="TIGR04336">
    <property type="entry name" value="AmmeMemoSam_B"/>
    <property type="match status" value="1"/>
</dbReference>
<dbReference type="Gene3D" id="3.40.830.10">
    <property type="entry name" value="LigB-like"/>
    <property type="match status" value="1"/>
</dbReference>
<dbReference type="CDD" id="cd07361">
    <property type="entry name" value="MEMO_like"/>
    <property type="match status" value="1"/>
</dbReference>
<reference evidence="2" key="1">
    <citation type="submission" date="2021-01" db="EMBL/GenBank/DDBJ databases">
        <title>Whole genome shotgun sequence of Virgisporangium aliadipatigenens NBRC 105644.</title>
        <authorList>
            <person name="Komaki H."/>
            <person name="Tamura T."/>
        </authorList>
    </citation>
    <scope>NUCLEOTIDE SEQUENCE</scope>
    <source>
        <strain evidence="2">NBRC 105644</strain>
    </source>
</reference>
<dbReference type="EMBL" id="BOPF01000039">
    <property type="protein sequence ID" value="GIJ50745.1"/>
    <property type="molecule type" value="Genomic_DNA"/>
</dbReference>
<dbReference type="Proteomes" id="UP000619260">
    <property type="component" value="Unassembled WGS sequence"/>
</dbReference>
<name>A0A8J3YVR5_9ACTN</name>
<keyword evidence="3" id="KW-1185">Reference proteome</keyword>
<dbReference type="AlphaFoldDB" id="A0A8J3YVR5"/>
<evidence type="ECO:0000313" key="3">
    <source>
        <dbReference type="Proteomes" id="UP000619260"/>
    </source>
</evidence>
<comment type="caution">
    <text evidence="2">The sequence shown here is derived from an EMBL/GenBank/DDBJ whole genome shotgun (WGS) entry which is preliminary data.</text>
</comment>